<feature type="transmembrane region" description="Helical" evidence="3">
    <location>
        <begin position="164"/>
        <end position="188"/>
    </location>
</feature>
<keyword evidence="3" id="KW-0472">Membrane</keyword>
<reference evidence="4" key="2">
    <citation type="journal article" date="2009" name="PLoS Genet.">
        <title>Phylogenomics of unusual histone H2A Variants in Bdelloid rotifers.</title>
        <authorList>
            <person name="Van Doninck K."/>
            <person name="Mandigo M.L."/>
            <person name="Hur J.H."/>
            <person name="Wang P."/>
            <person name="Guglielmini J."/>
            <person name="Milinkovitch M.C."/>
            <person name="Lane W.S."/>
            <person name="Meselson M."/>
        </authorList>
    </citation>
    <scope>NUCLEOTIDE SEQUENCE</scope>
    <source>
        <strain evidence="4">Prhis-3</strain>
    </source>
</reference>
<keyword evidence="3" id="KW-0812">Transmembrane</keyword>
<reference evidence="4" key="1">
    <citation type="journal article" date="2009" name="Mol. Biol. Evol.">
        <title>Degenerate tetraploidy was established before bdelloid rotifer families diverged.</title>
        <authorList>
            <person name="Hur J.H."/>
            <person name="Van Doninck K."/>
            <person name="Mandigo M.L."/>
            <person name="Meselson M."/>
        </authorList>
    </citation>
    <scope>NUCLEOTIDE SEQUENCE</scope>
    <source>
        <strain evidence="4">Prhis-3</strain>
    </source>
</reference>
<feature type="region of interest" description="Disordered" evidence="2">
    <location>
        <begin position="1"/>
        <end position="22"/>
    </location>
</feature>
<dbReference type="AlphaFoldDB" id="B2ZFC6"/>
<name>B2ZFC6_PHIRO</name>
<feature type="coiled-coil region" evidence="1">
    <location>
        <begin position="58"/>
        <end position="85"/>
    </location>
</feature>
<dbReference type="EMBL" id="EU652318">
    <property type="protein sequence ID" value="ACD37596.1"/>
    <property type="molecule type" value="Genomic_DNA"/>
</dbReference>
<keyword evidence="1" id="KW-0175">Coiled coil</keyword>
<feature type="transmembrane region" description="Helical" evidence="3">
    <location>
        <begin position="124"/>
        <end position="144"/>
    </location>
</feature>
<evidence type="ECO:0000256" key="3">
    <source>
        <dbReference type="SAM" id="Phobius"/>
    </source>
</evidence>
<dbReference type="Gene3D" id="1.20.1070.10">
    <property type="entry name" value="Rhodopsin 7-helix transmembrane proteins"/>
    <property type="match status" value="1"/>
</dbReference>
<feature type="compositionally biased region" description="Basic residues" evidence="2">
    <location>
        <begin position="1"/>
        <end position="14"/>
    </location>
</feature>
<feature type="region of interest" description="Disordered" evidence="2">
    <location>
        <begin position="213"/>
        <end position="233"/>
    </location>
</feature>
<proteinExistence type="predicted"/>
<evidence type="ECO:0000256" key="2">
    <source>
        <dbReference type="SAM" id="MobiDB-lite"/>
    </source>
</evidence>
<accession>B2ZFC6</accession>
<evidence type="ECO:0000256" key="1">
    <source>
        <dbReference type="SAM" id="Coils"/>
    </source>
</evidence>
<sequence>MRTAKKFRPRKNSKKVSPEKSSSIFTRFLPRTSSTSNIFSCLCCQIQCRRHTRLRMTMGSTKQSLMKYYEENQNLERQKAILVKSSICEESSSALTITAAAAEAAARTSQILNKQHRTRRTRDIHLSAMLIGLNVFYLILNLPFNLYQTFAKHIYSPNSDPCDIMFIGVLLDALQQTFFSTNFFLYVLTNRRFREEFYNTFSRFFGQRKEENVRYRPPTSSNATTTNNRSRARISSCNPSTIVLQPTQTGEPAPVSRTSIASEMELSENPSADHQRGTTAKFVVFKDLSERKT</sequence>
<dbReference type="SUPFAM" id="SSF81321">
    <property type="entry name" value="Family A G protein-coupled receptor-like"/>
    <property type="match status" value="1"/>
</dbReference>
<evidence type="ECO:0000313" key="4">
    <source>
        <dbReference type="EMBL" id="ACD37596.1"/>
    </source>
</evidence>
<feature type="compositionally biased region" description="Low complexity" evidence="2">
    <location>
        <begin position="216"/>
        <end position="229"/>
    </location>
</feature>
<protein>
    <recommendedName>
        <fullName evidence="5">G-protein coupled receptors family 1 profile domain-containing protein</fullName>
    </recommendedName>
</protein>
<keyword evidence="3" id="KW-1133">Transmembrane helix</keyword>
<organism evidence="4">
    <name type="scientific">Philodina roseola</name>
    <name type="common">Rotifer</name>
    <dbReference type="NCBI Taxonomy" id="96448"/>
    <lineage>
        <taxon>Eukaryota</taxon>
        <taxon>Metazoa</taxon>
        <taxon>Spiralia</taxon>
        <taxon>Gnathifera</taxon>
        <taxon>Rotifera</taxon>
        <taxon>Eurotatoria</taxon>
        <taxon>Bdelloidea</taxon>
        <taxon>Philodinida</taxon>
        <taxon>Philodinidae</taxon>
        <taxon>Philodina</taxon>
    </lineage>
</organism>
<evidence type="ECO:0008006" key="5">
    <source>
        <dbReference type="Google" id="ProtNLM"/>
    </source>
</evidence>